<evidence type="ECO:0000256" key="5">
    <source>
        <dbReference type="ARBA" id="ARBA00023242"/>
    </source>
</evidence>
<keyword evidence="6" id="KW-1185">Reference proteome</keyword>
<sequence>MENKTDIETVCKHKRNEQLPTAVKFQNGSLGGTGVFCTMESTTDRKKQALIVAGQQAYTGDLQDSQQYDTYVCLRDKSTNKVQIVPMQQALLSNNIYQQMDRQKRRIPMLSREHANKKLLKEFGGRKASRFVDNHEKMLVNVDVVRQDLDETVKLSAQQEGDEDDDTLADVSISNEEYLATIVPKCDKAATNLDHVYDVEDVIPSALLERLDEEAKVVYSTPAQSLPIKSEYLKNCLARIQEKSITSKQDMLHIKIIIYMDALQSLISLRSRQMQKVELSRITEKIENDIRHRFADPNVAKRGTRTNFSTEKALTHFIVLALLISEKHEVDINVLSRLLATSKERIKQYAHIVNALPKSRSDTLSLRLPSKVPALKAGRRFQRKK</sequence>
<dbReference type="Pfam" id="PF06870">
    <property type="entry name" value="RNA_pol_I_A49"/>
    <property type="match status" value="1"/>
</dbReference>
<reference evidence="7" key="1">
    <citation type="submission" date="2025-08" db="UniProtKB">
        <authorList>
            <consortium name="RefSeq"/>
        </authorList>
    </citation>
    <scope>IDENTIFICATION</scope>
    <source>
        <strain evidence="7">14028-0561.14</strain>
        <tissue evidence="7">Whole fly</tissue>
    </source>
</reference>
<evidence type="ECO:0000256" key="1">
    <source>
        <dbReference type="ARBA" id="ARBA00004604"/>
    </source>
</evidence>
<keyword evidence="4" id="KW-0804">Transcription</keyword>
<dbReference type="GO" id="GO:0000428">
    <property type="term" value="C:DNA-directed RNA polymerase complex"/>
    <property type="evidence" value="ECO:0007669"/>
    <property type="project" value="UniProtKB-KW"/>
</dbReference>
<comment type="subcellular location">
    <subcellularLocation>
        <location evidence="1">Nucleus</location>
        <location evidence="1">Nucleolus</location>
    </subcellularLocation>
</comment>
<dbReference type="Proteomes" id="UP001652661">
    <property type="component" value="Chromosome 3R"/>
</dbReference>
<dbReference type="InterPro" id="IPR009668">
    <property type="entry name" value="RNA_pol-assoc_fac_A49-like"/>
</dbReference>
<dbReference type="GO" id="GO:0003677">
    <property type="term" value="F:DNA binding"/>
    <property type="evidence" value="ECO:0007669"/>
    <property type="project" value="InterPro"/>
</dbReference>
<name>A0A6P4JJF7_DROKI</name>
<protein>
    <submittedName>
        <fullName evidence="7">Uncharacterized protein Polr1E</fullName>
    </submittedName>
</protein>
<dbReference type="OrthoDB" id="277398at2759"/>
<dbReference type="RefSeq" id="XP_017035761.1">
    <property type="nucleotide sequence ID" value="XM_017180272.2"/>
</dbReference>
<keyword evidence="5" id="KW-0539">Nucleus</keyword>
<proteinExistence type="inferred from homology"/>
<keyword evidence="3" id="KW-0240">DNA-directed RNA polymerase</keyword>
<evidence type="ECO:0000313" key="7">
    <source>
        <dbReference type="RefSeq" id="XP_017035761.1"/>
    </source>
</evidence>
<dbReference type="GO" id="GO:0006351">
    <property type="term" value="P:DNA-templated transcription"/>
    <property type="evidence" value="ECO:0007669"/>
    <property type="project" value="InterPro"/>
</dbReference>
<evidence type="ECO:0000256" key="2">
    <source>
        <dbReference type="ARBA" id="ARBA00009430"/>
    </source>
</evidence>
<dbReference type="GO" id="GO:0005730">
    <property type="term" value="C:nucleolus"/>
    <property type="evidence" value="ECO:0007669"/>
    <property type="project" value="UniProtKB-SubCell"/>
</dbReference>
<dbReference type="AlphaFoldDB" id="A0A6P4JJF7"/>
<evidence type="ECO:0000256" key="3">
    <source>
        <dbReference type="ARBA" id="ARBA00022478"/>
    </source>
</evidence>
<evidence type="ECO:0000313" key="6">
    <source>
        <dbReference type="Proteomes" id="UP001652661"/>
    </source>
</evidence>
<comment type="similarity">
    <text evidence="2">Belongs to the eukaryotic RPA49/POLR1E RNA polymerase subunit family.</text>
</comment>
<evidence type="ECO:0000256" key="4">
    <source>
        <dbReference type="ARBA" id="ARBA00023163"/>
    </source>
</evidence>
<organism evidence="6 7">
    <name type="scientific">Drosophila kikkawai</name>
    <name type="common">Fruit fly</name>
    <dbReference type="NCBI Taxonomy" id="30033"/>
    <lineage>
        <taxon>Eukaryota</taxon>
        <taxon>Metazoa</taxon>
        <taxon>Ecdysozoa</taxon>
        <taxon>Arthropoda</taxon>
        <taxon>Hexapoda</taxon>
        <taxon>Insecta</taxon>
        <taxon>Pterygota</taxon>
        <taxon>Neoptera</taxon>
        <taxon>Endopterygota</taxon>
        <taxon>Diptera</taxon>
        <taxon>Brachycera</taxon>
        <taxon>Muscomorpha</taxon>
        <taxon>Ephydroidea</taxon>
        <taxon>Drosophilidae</taxon>
        <taxon>Drosophila</taxon>
        <taxon>Sophophora</taxon>
    </lineage>
</organism>
<gene>
    <name evidence="7" type="primary">Polr1E</name>
</gene>
<accession>A0A6P4JJF7</accession>
<dbReference type="PANTHER" id="PTHR14440">
    <property type="entry name" value="DNA-DIRECTED RNA POLYMERASE I SUBUNIT RPA49"/>
    <property type="match status" value="1"/>
</dbReference>